<reference evidence="2 3" key="1">
    <citation type="journal article" date="2007" name="Appl. Environ. Microbiol.">
        <title>Genome sequence of the cellulolytic gliding bacterium Cytophaga hutchinsonii.</title>
        <authorList>
            <person name="Xie G."/>
            <person name="Bruce D.C."/>
            <person name="Challacombe J.F."/>
            <person name="Chertkov O."/>
            <person name="Detter J.C."/>
            <person name="Gilna P."/>
            <person name="Han C.S."/>
            <person name="Lucas S."/>
            <person name="Misra M."/>
            <person name="Myers G.L."/>
            <person name="Richardson P."/>
            <person name="Tapia R."/>
            <person name="Thayer N."/>
            <person name="Thompson L.S."/>
            <person name="Brettin T.S."/>
            <person name="Henrissat B."/>
            <person name="Wilson D.B."/>
            <person name="McBride M.J."/>
        </authorList>
    </citation>
    <scope>NUCLEOTIDE SEQUENCE [LARGE SCALE GENOMIC DNA]</scope>
    <source>
        <strain evidence="3">ATCC 33406 / DSM 1761 / CIP 103989 / NBRC 15051 / NCIMB 9469 / D465</strain>
    </source>
</reference>
<feature type="transmembrane region" description="Helical" evidence="1">
    <location>
        <begin position="180"/>
        <end position="196"/>
    </location>
</feature>
<evidence type="ECO:0008006" key="4">
    <source>
        <dbReference type="Google" id="ProtNLM"/>
    </source>
</evidence>
<feature type="transmembrane region" description="Helical" evidence="1">
    <location>
        <begin position="384"/>
        <end position="403"/>
    </location>
</feature>
<protein>
    <recommendedName>
        <fullName evidence="4">Glycosyltransferase RgtA/B/C/D-like domain-containing protein</fullName>
    </recommendedName>
</protein>
<feature type="transmembrane region" description="Helical" evidence="1">
    <location>
        <begin position="305"/>
        <end position="322"/>
    </location>
</feature>
<feature type="transmembrane region" description="Helical" evidence="1">
    <location>
        <begin position="154"/>
        <end position="173"/>
    </location>
</feature>
<dbReference type="KEGG" id="chu:CHU_3004"/>
<evidence type="ECO:0000313" key="2">
    <source>
        <dbReference type="EMBL" id="ABG60245.1"/>
    </source>
</evidence>
<organism evidence="2 3">
    <name type="scientific">Cytophaga hutchinsonii (strain ATCC 33406 / DSM 1761 / CIP 103989 / NBRC 15051 / NCIMB 9469 / D465)</name>
    <dbReference type="NCBI Taxonomy" id="269798"/>
    <lineage>
        <taxon>Bacteria</taxon>
        <taxon>Pseudomonadati</taxon>
        <taxon>Bacteroidota</taxon>
        <taxon>Cytophagia</taxon>
        <taxon>Cytophagales</taxon>
        <taxon>Cytophagaceae</taxon>
        <taxon>Cytophaga</taxon>
    </lineage>
</organism>
<feature type="transmembrane region" description="Helical" evidence="1">
    <location>
        <begin position="249"/>
        <end position="270"/>
    </location>
</feature>
<keyword evidence="1" id="KW-0472">Membrane</keyword>
<keyword evidence="1" id="KW-0812">Transmembrane</keyword>
<feature type="transmembrane region" description="Helical" evidence="1">
    <location>
        <begin position="202"/>
        <end position="229"/>
    </location>
</feature>
<feature type="transmembrane region" description="Helical" evidence="1">
    <location>
        <begin position="91"/>
        <end position="109"/>
    </location>
</feature>
<keyword evidence="3" id="KW-1185">Reference proteome</keyword>
<feature type="transmembrane region" description="Helical" evidence="1">
    <location>
        <begin position="329"/>
        <end position="348"/>
    </location>
</feature>
<dbReference type="Proteomes" id="UP000001822">
    <property type="component" value="Chromosome"/>
</dbReference>
<keyword evidence="1" id="KW-1133">Transmembrane helix</keyword>
<dbReference type="OrthoDB" id="136762at2"/>
<dbReference type="AlphaFoldDB" id="A0A6N4SUS8"/>
<evidence type="ECO:0000313" key="3">
    <source>
        <dbReference type="Proteomes" id="UP000001822"/>
    </source>
</evidence>
<feature type="transmembrane region" description="Helical" evidence="1">
    <location>
        <begin position="121"/>
        <end position="142"/>
    </location>
</feature>
<accession>A0A6N4SUS8</accession>
<feature type="transmembrane region" description="Helical" evidence="1">
    <location>
        <begin position="360"/>
        <end position="377"/>
    </location>
</feature>
<gene>
    <name evidence="2" type="ordered locus">CHU_3004</name>
</gene>
<proteinExistence type="predicted"/>
<dbReference type="EMBL" id="CP000383">
    <property type="protein sequence ID" value="ABG60245.1"/>
    <property type="molecule type" value="Genomic_DNA"/>
</dbReference>
<dbReference type="RefSeq" id="WP_011586355.1">
    <property type="nucleotide sequence ID" value="NC_008255.1"/>
</dbReference>
<name>A0A6N4SUS8_CYTH3</name>
<evidence type="ECO:0000256" key="1">
    <source>
        <dbReference type="SAM" id="Phobius"/>
    </source>
</evidence>
<sequence length="439" mass="51153">MQTPSLKKSLFWTVLSLFVLHLCVIGNTQSGRDNYKDILEVDAVGYYSFLPAFFEYNDPNFTFLDKIENPFISGATSLVRVPTERGNIDRYFIGTSILMAPFYLAATCFSDPQDGYGKYQLLSISIAASFYLYAAFFLIGLFLKNQFHLHQKTLIITIISFALGTNLFYYSIFEPGMSHIYSFFMVAVFFTCWQKLAVTQKYIYFLFAALALGLITIIRPVNLLIVLCLPLIWPNVLVHVIQDLFSKKIPFLVSGIMLFSATIFIQLLYYKLAIGAWFIYSYKEEGFDFTSPHITDVLFSYRKGLFVYMPMLFVALAGIYYWSRKQTFLYGRWLISFALIVFVLSSWSSWAYGGCFGNRAFIEYYMLFIIPFALLVEHTTSPKILYAVIAALILLCQIQTYQYRYAYIHWDEMNKEKYWKVFLRVDYLINKKPVHEIYK</sequence>